<keyword evidence="6" id="KW-1185">Reference proteome</keyword>
<reference evidence="5 6" key="1">
    <citation type="submission" date="2016-10" db="EMBL/GenBank/DDBJ databases">
        <title>Draft Genome sequence of Alkanindiges sp. strain H1.</title>
        <authorList>
            <person name="Subhash Y."/>
            <person name="Lee S."/>
        </authorList>
    </citation>
    <scope>NUCLEOTIDE SEQUENCE [LARGE SCALE GENOMIC DNA]</scope>
    <source>
        <strain evidence="5 6">H1</strain>
    </source>
</reference>
<evidence type="ECO:0000256" key="2">
    <source>
        <dbReference type="ARBA" id="ARBA00023125"/>
    </source>
</evidence>
<dbReference type="PRINTS" id="PR00032">
    <property type="entry name" value="HTHARAC"/>
</dbReference>
<dbReference type="GO" id="GO:0003700">
    <property type="term" value="F:DNA-binding transcription factor activity"/>
    <property type="evidence" value="ECO:0007669"/>
    <property type="project" value="InterPro"/>
</dbReference>
<dbReference type="Pfam" id="PF12625">
    <property type="entry name" value="Arabinose_bd"/>
    <property type="match status" value="1"/>
</dbReference>
<name>A0A1S8CTY9_9GAMM</name>
<dbReference type="InterPro" id="IPR032687">
    <property type="entry name" value="AraC-type_N"/>
</dbReference>
<dbReference type="PROSITE" id="PS01124">
    <property type="entry name" value="HTH_ARAC_FAMILY_2"/>
    <property type="match status" value="1"/>
</dbReference>
<feature type="domain" description="HTH araC/xylS-type" evidence="4">
    <location>
        <begin position="240"/>
        <end position="340"/>
    </location>
</feature>
<proteinExistence type="predicted"/>
<dbReference type="Gene3D" id="1.10.10.60">
    <property type="entry name" value="Homeodomain-like"/>
    <property type="match status" value="1"/>
</dbReference>
<dbReference type="GO" id="GO:0005829">
    <property type="term" value="C:cytosol"/>
    <property type="evidence" value="ECO:0007669"/>
    <property type="project" value="TreeGrafter"/>
</dbReference>
<protein>
    <submittedName>
        <fullName evidence="5">AraC family transcriptional regulator</fullName>
    </submittedName>
</protein>
<dbReference type="SUPFAM" id="SSF46689">
    <property type="entry name" value="Homeodomain-like"/>
    <property type="match status" value="1"/>
</dbReference>
<dbReference type="Pfam" id="PF12833">
    <property type="entry name" value="HTH_18"/>
    <property type="match status" value="1"/>
</dbReference>
<gene>
    <name evidence="5" type="ORF">BKE30_10275</name>
</gene>
<keyword evidence="3" id="KW-0804">Transcription</keyword>
<dbReference type="OrthoDB" id="5818519at2"/>
<evidence type="ECO:0000313" key="6">
    <source>
        <dbReference type="Proteomes" id="UP000192132"/>
    </source>
</evidence>
<organism evidence="5 6">
    <name type="scientific">Alkanindiges hydrocarboniclasticus</name>
    <dbReference type="NCBI Taxonomy" id="1907941"/>
    <lineage>
        <taxon>Bacteria</taxon>
        <taxon>Pseudomonadati</taxon>
        <taxon>Pseudomonadota</taxon>
        <taxon>Gammaproteobacteria</taxon>
        <taxon>Moraxellales</taxon>
        <taxon>Moraxellaceae</taxon>
        <taxon>Alkanindiges</taxon>
    </lineage>
</organism>
<dbReference type="PANTHER" id="PTHR47894">
    <property type="entry name" value="HTH-TYPE TRANSCRIPTIONAL REGULATOR GADX"/>
    <property type="match status" value="1"/>
</dbReference>
<dbReference type="AlphaFoldDB" id="A0A1S8CTY9"/>
<dbReference type="GO" id="GO:0000976">
    <property type="term" value="F:transcription cis-regulatory region binding"/>
    <property type="evidence" value="ECO:0007669"/>
    <property type="project" value="TreeGrafter"/>
</dbReference>
<dbReference type="InterPro" id="IPR009057">
    <property type="entry name" value="Homeodomain-like_sf"/>
</dbReference>
<comment type="caution">
    <text evidence="5">The sequence shown here is derived from an EMBL/GenBank/DDBJ whole genome shotgun (WGS) entry which is preliminary data.</text>
</comment>
<dbReference type="EMBL" id="MLCN01000027">
    <property type="protein sequence ID" value="ONG39147.1"/>
    <property type="molecule type" value="Genomic_DNA"/>
</dbReference>
<evidence type="ECO:0000256" key="1">
    <source>
        <dbReference type="ARBA" id="ARBA00023015"/>
    </source>
</evidence>
<dbReference type="SMART" id="SM00342">
    <property type="entry name" value="HTH_ARAC"/>
    <property type="match status" value="1"/>
</dbReference>
<dbReference type="RefSeq" id="WP_076878518.1">
    <property type="nucleotide sequence ID" value="NZ_MLCN01000027.1"/>
</dbReference>
<evidence type="ECO:0000313" key="5">
    <source>
        <dbReference type="EMBL" id="ONG39147.1"/>
    </source>
</evidence>
<accession>A0A1S8CTY9</accession>
<sequence>MINKTIPLIPVRYYLRLLELIVSRGISTQALFDELNIDIEKFVAEPDLKVSVEQVEKFVQYCLSYPANHDLAFELGRSLHLSSHSLVGYAILTCGTIEHAIKLVTRYFSLIMPSFKASIHYNEQNHMELLIEPELVMQPLSLNFHIEAIAVALQNNINELLNQNISNYHIFLSIPQPRHLPKFKHLTSAIFHFNALHKPGLKLILSQTLLDYKLPLADEMTLKAVELRCQEQMKEITHGQDFPAWIESVLMNAYQMPTLAECASLLHVSTKTLQRQLRKKNTDFNYIKKQVIIVRAKQRLENSSDSITQIAYELGYSSSSNFARAFKVLAGMSPEAYRDQLLF</sequence>
<dbReference type="Proteomes" id="UP000192132">
    <property type="component" value="Unassembled WGS sequence"/>
</dbReference>
<dbReference type="InterPro" id="IPR020449">
    <property type="entry name" value="Tscrpt_reg_AraC-type_HTH"/>
</dbReference>
<evidence type="ECO:0000256" key="3">
    <source>
        <dbReference type="ARBA" id="ARBA00023163"/>
    </source>
</evidence>
<dbReference type="STRING" id="1907941.BKE30_10275"/>
<evidence type="ECO:0000259" key="4">
    <source>
        <dbReference type="PROSITE" id="PS01124"/>
    </source>
</evidence>
<keyword evidence="2" id="KW-0238">DNA-binding</keyword>
<dbReference type="InterPro" id="IPR018060">
    <property type="entry name" value="HTH_AraC"/>
</dbReference>
<dbReference type="PANTHER" id="PTHR47894:SF1">
    <property type="entry name" value="HTH-TYPE TRANSCRIPTIONAL REGULATOR VQSM"/>
    <property type="match status" value="1"/>
</dbReference>
<keyword evidence="1" id="KW-0805">Transcription regulation</keyword>